<dbReference type="Proteomes" id="UP000326509">
    <property type="component" value="Unassembled WGS sequence"/>
</dbReference>
<feature type="transmembrane region" description="Helical" evidence="1">
    <location>
        <begin position="12"/>
        <end position="32"/>
    </location>
</feature>
<evidence type="ECO:0000313" key="2">
    <source>
        <dbReference type="EMBL" id="GER60375.1"/>
    </source>
</evidence>
<keyword evidence="1" id="KW-0472">Membrane</keyword>
<evidence type="ECO:0000256" key="1">
    <source>
        <dbReference type="SAM" id="Phobius"/>
    </source>
</evidence>
<feature type="transmembrane region" description="Helical" evidence="1">
    <location>
        <begin position="38"/>
        <end position="55"/>
    </location>
</feature>
<dbReference type="OrthoDB" id="614471at2"/>
<feature type="transmembrane region" description="Helical" evidence="1">
    <location>
        <begin position="67"/>
        <end position="85"/>
    </location>
</feature>
<keyword evidence="1" id="KW-0812">Transmembrane</keyword>
<dbReference type="RefSeq" id="WP_151674814.1">
    <property type="nucleotide sequence ID" value="NZ_BKCG01000007.1"/>
</dbReference>
<accession>A0A5J4IR30</accession>
<sequence>MQQATNKNSGCLWIFVVFVFTIVSFAVVKFFIGLPDFISFMVATIASIIASNYLLGRPTWKSLLSNFLIIGILIAGLNFIGSFFLEFASPNPSFSEEETVANSYIIENNDTIPVYTSVRNWKDNYGNPYKGNLTVRKNDYQELQGYMRTFTHNNNETFWRSVYAKMDQMDAPKLDLIMQLFKDIHSEKNLNQMQFADMVVSCIQDIPYSFVFEEACLEPKYYEDAIKDVLDDCPDCCIGNVRFGVQNPVSFIKNLKGDCDTRTVIIYSILKHFNYDVAIANSDFYRHSIIGLNIPSTGSYKEYRGKKYTLWETTGKYFKLGYLPPNTDDVTHWNIILTSK</sequence>
<proteinExistence type="predicted"/>
<evidence type="ECO:0000313" key="3">
    <source>
        <dbReference type="Proteomes" id="UP000326509"/>
    </source>
</evidence>
<comment type="caution">
    <text evidence="2">The sequence shown here is derived from an EMBL/GenBank/DDBJ whole genome shotgun (WGS) entry which is preliminary data.</text>
</comment>
<reference evidence="2 3" key="1">
    <citation type="submission" date="2019-08" db="EMBL/GenBank/DDBJ databases">
        <title>Draft genome sequence of Ulvibacter marinus type strain NBRC 109484.</title>
        <authorList>
            <person name="Kawano K."/>
            <person name="Ushijima N."/>
            <person name="Kihara M."/>
            <person name="Itoh H."/>
        </authorList>
    </citation>
    <scope>NUCLEOTIDE SEQUENCE [LARGE SCALE GENOMIC DNA]</scope>
    <source>
        <strain evidence="2 3">NBRC 109484</strain>
    </source>
</reference>
<gene>
    <name evidence="2" type="ORF">ULMA_24830</name>
</gene>
<name>A0A5J4IR30_9FLAO</name>
<keyword evidence="1" id="KW-1133">Transmembrane helix</keyword>
<keyword evidence="3" id="KW-1185">Reference proteome</keyword>
<dbReference type="EMBL" id="BKCG01000007">
    <property type="protein sequence ID" value="GER60375.1"/>
    <property type="molecule type" value="Genomic_DNA"/>
</dbReference>
<organism evidence="2 3">
    <name type="scientific">Patiriisocius marinus</name>
    <dbReference type="NCBI Taxonomy" id="1397112"/>
    <lineage>
        <taxon>Bacteria</taxon>
        <taxon>Pseudomonadati</taxon>
        <taxon>Bacteroidota</taxon>
        <taxon>Flavobacteriia</taxon>
        <taxon>Flavobacteriales</taxon>
        <taxon>Flavobacteriaceae</taxon>
        <taxon>Patiriisocius</taxon>
    </lineage>
</organism>
<protein>
    <submittedName>
        <fullName evidence="2">Uncharacterized protein</fullName>
    </submittedName>
</protein>
<dbReference type="AlphaFoldDB" id="A0A5J4IR30"/>